<organism evidence="1 2">
    <name type="scientific">Mesorhizobium ventifaucium</name>
    <dbReference type="NCBI Taxonomy" id="666020"/>
    <lineage>
        <taxon>Bacteria</taxon>
        <taxon>Pseudomonadati</taxon>
        <taxon>Pseudomonadota</taxon>
        <taxon>Alphaproteobacteria</taxon>
        <taxon>Hyphomicrobiales</taxon>
        <taxon>Phyllobacteriaceae</taxon>
        <taxon>Mesorhizobium</taxon>
    </lineage>
</organism>
<evidence type="ECO:0008006" key="3">
    <source>
        <dbReference type="Google" id="ProtNLM"/>
    </source>
</evidence>
<dbReference type="RefSeq" id="WP_254024977.1">
    <property type="nucleotide sequence ID" value="NZ_CAKXZS010000014.1"/>
</dbReference>
<keyword evidence="2" id="KW-1185">Reference proteome</keyword>
<evidence type="ECO:0000313" key="2">
    <source>
        <dbReference type="Proteomes" id="UP001152604"/>
    </source>
</evidence>
<gene>
    <name evidence="1" type="ORF">MES4922_210161</name>
</gene>
<name>A0ABN8JTG5_9HYPH</name>
<sequence>MASPEAFDVVVQQIADQWGGLTDVVFENDPYELPDTPTEFVYVEVFGDFFDQVSIGAELRDENLWREAGQIYLHVMTPNSTGSRRARVLAKQLVGMFRGQDIDSVTFRDASIGAGDPGRTFANYYAMTATVNFERDE</sequence>
<proteinExistence type="predicted"/>
<reference evidence="1" key="1">
    <citation type="submission" date="2022-03" db="EMBL/GenBank/DDBJ databases">
        <authorList>
            <person name="Brunel B."/>
        </authorList>
    </citation>
    <scope>NUCLEOTIDE SEQUENCE</scope>
    <source>
        <strain evidence="1">STM4922sample</strain>
    </source>
</reference>
<comment type="caution">
    <text evidence="1">The sequence shown here is derived from an EMBL/GenBank/DDBJ whole genome shotgun (WGS) entry which is preliminary data.</text>
</comment>
<dbReference type="EMBL" id="CAKXZS010000014">
    <property type="protein sequence ID" value="CAH2399230.1"/>
    <property type="molecule type" value="Genomic_DNA"/>
</dbReference>
<dbReference type="Proteomes" id="UP001152604">
    <property type="component" value="Unassembled WGS sequence"/>
</dbReference>
<evidence type="ECO:0000313" key="1">
    <source>
        <dbReference type="EMBL" id="CAH2399230.1"/>
    </source>
</evidence>
<accession>A0ABN8JTG5</accession>
<dbReference type="Gene3D" id="3.30.2000.20">
    <property type="match status" value="1"/>
</dbReference>
<protein>
    <recommendedName>
        <fullName evidence="3">DUF3168 domain-containing protein</fullName>
    </recommendedName>
</protein>